<comment type="function">
    <text evidence="2">Acts on leucine, isoleucine and valine.</text>
</comment>
<comment type="similarity">
    <text evidence="6 14">Belongs to the class-IV pyridoxal-phosphate-dependent aminotransferase family.</text>
</comment>
<comment type="pathway">
    <text evidence="4">Amino-acid biosynthesis; L-valine biosynthesis; L-valine from pyruvate: step 4/4.</text>
</comment>
<evidence type="ECO:0000256" key="5">
    <source>
        <dbReference type="ARBA" id="ARBA00005072"/>
    </source>
</evidence>
<dbReference type="InterPro" id="IPR018300">
    <property type="entry name" value="Aminotrans_IV_CS"/>
</dbReference>
<evidence type="ECO:0000256" key="2">
    <source>
        <dbReference type="ARBA" id="ARBA00003109"/>
    </source>
</evidence>
<dbReference type="PANTHER" id="PTHR42743">
    <property type="entry name" value="AMINO-ACID AMINOTRANSFERASE"/>
    <property type="match status" value="1"/>
</dbReference>
<dbReference type="Pfam" id="PF01063">
    <property type="entry name" value="Aminotran_4"/>
    <property type="match status" value="1"/>
</dbReference>
<keyword evidence="17" id="KW-1185">Reference proteome</keyword>
<comment type="caution">
    <text evidence="16">The sequence shown here is derived from an EMBL/GenBank/DDBJ whole genome shotgun (WGS) entry which is preliminary data.</text>
</comment>
<evidence type="ECO:0000256" key="10">
    <source>
        <dbReference type="ARBA" id="ARBA00023304"/>
    </source>
</evidence>
<dbReference type="Gene3D" id="3.20.10.10">
    <property type="entry name" value="D-amino Acid Aminotransferase, subunit A, domain 2"/>
    <property type="match status" value="1"/>
</dbReference>
<reference evidence="17" key="1">
    <citation type="journal article" date="2019" name="Int. J. Syst. Evol. Microbiol.">
        <title>The Global Catalogue of Microorganisms (GCM) 10K type strain sequencing project: providing services to taxonomists for standard genome sequencing and annotation.</title>
        <authorList>
            <consortium name="The Broad Institute Genomics Platform"/>
            <consortium name="The Broad Institute Genome Sequencing Center for Infectious Disease"/>
            <person name="Wu L."/>
            <person name="Ma J."/>
        </authorList>
    </citation>
    <scope>NUCLEOTIDE SEQUENCE [LARGE SCALE GENOMIC DNA]</scope>
    <source>
        <strain evidence="17">JCM 3369</strain>
    </source>
</reference>
<accession>A0ABW4JSI7</accession>
<evidence type="ECO:0000313" key="17">
    <source>
        <dbReference type="Proteomes" id="UP001597327"/>
    </source>
</evidence>
<comment type="cofactor">
    <cofactor evidence="1 15">
        <name>pyridoxal 5'-phosphate</name>
        <dbReference type="ChEBI" id="CHEBI:597326"/>
    </cofactor>
</comment>
<dbReference type="PROSITE" id="PS00770">
    <property type="entry name" value="AA_TRANSFER_CLASS_4"/>
    <property type="match status" value="1"/>
</dbReference>
<evidence type="ECO:0000256" key="14">
    <source>
        <dbReference type="RuleBase" id="RU004106"/>
    </source>
</evidence>
<comment type="pathway">
    <text evidence="3">Amino-acid biosynthesis; L-isoleucine biosynthesis; L-isoleucine from 2-oxobutanoate: step 4/4.</text>
</comment>
<dbReference type="Gene3D" id="3.30.470.10">
    <property type="match status" value="1"/>
</dbReference>
<dbReference type="InterPro" id="IPR043132">
    <property type="entry name" value="BCAT-like_C"/>
</dbReference>
<dbReference type="GO" id="GO:0008483">
    <property type="term" value="F:transaminase activity"/>
    <property type="evidence" value="ECO:0007669"/>
    <property type="project" value="UniProtKB-KW"/>
</dbReference>
<dbReference type="PANTHER" id="PTHR42743:SF11">
    <property type="entry name" value="AMINODEOXYCHORISMATE LYASE"/>
    <property type="match status" value="1"/>
</dbReference>
<evidence type="ECO:0000256" key="11">
    <source>
        <dbReference type="ARBA" id="ARBA00048212"/>
    </source>
</evidence>
<comment type="catalytic activity">
    <reaction evidence="11">
        <text>L-valine + 2-oxoglutarate = 3-methyl-2-oxobutanoate + L-glutamate</text>
        <dbReference type="Rhea" id="RHEA:24813"/>
        <dbReference type="ChEBI" id="CHEBI:11851"/>
        <dbReference type="ChEBI" id="CHEBI:16810"/>
        <dbReference type="ChEBI" id="CHEBI:29985"/>
        <dbReference type="ChEBI" id="CHEBI:57762"/>
        <dbReference type="EC" id="2.6.1.42"/>
    </reaction>
</comment>
<dbReference type="InterPro" id="IPR036038">
    <property type="entry name" value="Aminotransferase-like"/>
</dbReference>
<keyword evidence="9 15" id="KW-0663">Pyridoxal phosphate</keyword>
<evidence type="ECO:0000256" key="12">
    <source>
        <dbReference type="ARBA" id="ARBA00048798"/>
    </source>
</evidence>
<dbReference type="SUPFAM" id="SSF56752">
    <property type="entry name" value="D-aminoacid aminotransferase-like PLP-dependent enzymes"/>
    <property type="match status" value="1"/>
</dbReference>
<dbReference type="EMBL" id="JBHUFA010000001">
    <property type="protein sequence ID" value="MFD1694589.1"/>
    <property type="molecule type" value="Genomic_DNA"/>
</dbReference>
<dbReference type="InterPro" id="IPR043131">
    <property type="entry name" value="BCAT-like_N"/>
</dbReference>
<proteinExistence type="inferred from homology"/>
<comment type="catalytic activity">
    <reaction evidence="12">
        <text>L-isoleucine + 2-oxoglutarate = (S)-3-methyl-2-oxopentanoate + L-glutamate</text>
        <dbReference type="Rhea" id="RHEA:24801"/>
        <dbReference type="ChEBI" id="CHEBI:16810"/>
        <dbReference type="ChEBI" id="CHEBI:29985"/>
        <dbReference type="ChEBI" id="CHEBI:35146"/>
        <dbReference type="ChEBI" id="CHEBI:58045"/>
        <dbReference type="EC" id="2.6.1.42"/>
    </reaction>
</comment>
<evidence type="ECO:0000256" key="9">
    <source>
        <dbReference type="ARBA" id="ARBA00022898"/>
    </source>
</evidence>
<dbReference type="EC" id="2.6.1.42" evidence="7"/>
<evidence type="ECO:0000256" key="13">
    <source>
        <dbReference type="ARBA" id="ARBA00049229"/>
    </source>
</evidence>
<evidence type="ECO:0000256" key="6">
    <source>
        <dbReference type="ARBA" id="ARBA00009320"/>
    </source>
</evidence>
<keyword evidence="10" id="KW-0028">Amino-acid biosynthesis</keyword>
<dbReference type="Proteomes" id="UP001597327">
    <property type="component" value="Unassembled WGS sequence"/>
</dbReference>
<dbReference type="InterPro" id="IPR050571">
    <property type="entry name" value="Class-IV_PLP-Dep_Aminotrnsfr"/>
</dbReference>
<comment type="pathway">
    <text evidence="5">Amino-acid biosynthesis; L-leucine biosynthesis; L-leucine from 3-methyl-2-oxobutanoate: step 4/4.</text>
</comment>
<dbReference type="RefSeq" id="WP_149891576.1">
    <property type="nucleotide sequence ID" value="NZ_JBHUFA010000001.1"/>
</dbReference>
<organism evidence="16 17">
    <name type="scientific">Roseibium aestuarii</name>
    <dbReference type="NCBI Taxonomy" id="2600299"/>
    <lineage>
        <taxon>Bacteria</taxon>
        <taxon>Pseudomonadati</taxon>
        <taxon>Pseudomonadota</taxon>
        <taxon>Alphaproteobacteria</taxon>
        <taxon>Hyphomicrobiales</taxon>
        <taxon>Stappiaceae</taxon>
        <taxon>Roseibium</taxon>
    </lineage>
</organism>
<evidence type="ECO:0000256" key="1">
    <source>
        <dbReference type="ARBA" id="ARBA00001933"/>
    </source>
</evidence>
<evidence type="ECO:0000256" key="8">
    <source>
        <dbReference type="ARBA" id="ARBA00014472"/>
    </source>
</evidence>
<evidence type="ECO:0000256" key="15">
    <source>
        <dbReference type="RuleBase" id="RU004516"/>
    </source>
</evidence>
<comment type="catalytic activity">
    <reaction evidence="13">
        <text>L-leucine + 2-oxoglutarate = 4-methyl-2-oxopentanoate + L-glutamate</text>
        <dbReference type="Rhea" id="RHEA:18321"/>
        <dbReference type="ChEBI" id="CHEBI:16810"/>
        <dbReference type="ChEBI" id="CHEBI:17865"/>
        <dbReference type="ChEBI" id="CHEBI:29985"/>
        <dbReference type="ChEBI" id="CHEBI:57427"/>
        <dbReference type="EC" id="2.6.1.42"/>
    </reaction>
</comment>
<keyword evidence="10" id="KW-0100">Branched-chain amino acid biosynthesis</keyword>
<keyword evidence="16" id="KW-0032">Aminotransferase</keyword>
<protein>
    <recommendedName>
        <fullName evidence="8">Probable branched-chain-amino-acid aminotransferase</fullName>
        <ecNumber evidence="7">2.6.1.42</ecNumber>
    </recommendedName>
</protein>
<evidence type="ECO:0000256" key="7">
    <source>
        <dbReference type="ARBA" id="ARBA00013053"/>
    </source>
</evidence>
<name>A0ABW4JSI7_9HYPH</name>
<evidence type="ECO:0000313" key="16">
    <source>
        <dbReference type="EMBL" id="MFD1694589.1"/>
    </source>
</evidence>
<evidence type="ECO:0000256" key="3">
    <source>
        <dbReference type="ARBA" id="ARBA00004824"/>
    </source>
</evidence>
<sequence>MTQDRVVYWNGEFIPETEARVSIYDCAMMFGDAVFEMTRSFAGRQFKLREHLERLRTGLKILEYAQVPSVDEMEAACLATIAANAPGFREDDEHRLMITVTRGLLGIYRDEVDLPIGQNLIISDYPLRWTVAGMGDLFDTGVSGVVPSQRAIPAAYLDPKIKNRSRMHYMVANIQAARMSGSNNWAVLLDERGCLSEGTGANLFLLRKGELLTPPGRDVLRGISRDYVIDELAPALGLSVRECELEPYDLRVAEEAFFTATPFCLLPMTRFEGQPVGTGAPGPVTQALLKAWGETVGIDIASQIKGWNRQGALADAPTTYAFGKGR</sequence>
<dbReference type="InterPro" id="IPR001544">
    <property type="entry name" value="Aminotrans_IV"/>
</dbReference>
<evidence type="ECO:0000256" key="4">
    <source>
        <dbReference type="ARBA" id="ARBA00004931"/>
    </source>
</evidence>
<keyword evidence="16" id="KW-0808">Transferase</keyword>
<gene>
    <name evidence="16" type="ORF">ACFSC7_03615</name>
</gene>